<name>A0A923SSV7_WEICO</name>
<reference evidence="8" key="1">
    <citation type="submission" date="2020-08" db="EMBL/GenBank/DDBJ databases">
        <title>Complete genome sequence of Weissella confusa strain FS54 provides insights into metabolic potential.</title>
        <authorList>
            <person name="Fhoula I."/>
            <person name="Najjari A."/>
            <person name="Lekired A."/>
            <person name="Bessrour-Aouam N."/>
            <person name="Jaballah S."/>
            <person name="Klibi N."/>
            <person name="Ouzari H.-I."/>
        </authorList>
    </citation>
    <scope>NUCLEOTIDE SEQUENCE</scope>
    <source>
        <strain evidence="8">FS54</strain>
    </source>
</reference>
<dbReference type="EMBL" id="JACSZT010000004">
    <property type="protein sequence ID" value="MBC6498412.1"/>
    <property type="molecule type" value="Genomic_DNA"/>
</dbReference>
<dbReference type="Gene3D" id="1.20.1250.20">
    <property type="entry name" value="MFS general substrate transporter like domains"/>
    <property type="match status" value="2"/>
</dbReference>
<feature type="transmembrane region" description="Helical" evidence="6">
    <location>
        <begin position="251"/>
        <end position="280"/>
    </location>
</feature>
<feature type="transmembrane region" description="Helical" evidence="6">
    <location>
        <begin position="60"/>
        <end position="80"/>
    </location>
</feature>
<evidence type="ECO:0000256" key="2">
    <source>
        <dbReference type="ARBA" id="ARBA00022448"/>
    </source>
</evidence>
<feature type="transmembrane region" description="Helical" evidence="6">
    <location>
        <begin position="186"/>
        <end position="207"/>
    </location>
</feature>
<accession>A0A923SSV7</accession>
<keyword evidence="4 6" id="KW-1133">Transmembrane helix</keyword>
<comment type="caution">
    <text evidence="8">The sequence shown here is derived from an EMBL/GenBank/DDBJ whole genome shotgun (WGS) entry which is preliminary data.</text>
</comment>
<feature type="transmembrane region" description="Helical" evidence="6">
    <location>
        <begin position="120"/>
        <end position="141"/>
    </location>
</feature>
<dbReference type="InterPro" id="IPR011701">
    <property type="entry name" value="MFS"/>
</dbReference>
<feature type="domain" description="Major facilitator superfamily (MFS) profile" evidence="7">
    <location>
        <begin position="1"/>
        <end position="243"/>
    </location>
</feature>
<dbReference type="Proteomes" id="UP000650485">
    <property type="component" value="Unassembled WGS sequence"/>
</dbReference>
<evidence type="ECO:0000313" key="8">
    <source>
        <dbReference type="EMBL" id="MBC6498412.1"/>
    </source>
</evidence>
<dbReference type="Gene3D" id="1.20.1720.10">
    <property type="entry name" value="Multidrug resistance protein D"/>
    <property type="match status" value="2"/>
</dbReference>
<keyword evidence="3 6" id="KW-0812">Transmembrane</keyword>
<comment type="subcellular location">
    <subcellularLocation>
        <location evidence="1">Cell membrane</location>
        <topology evidence="1">Multi-pass membrane protein</topology>
    </subcellularLocation>
</comment>
<organism evidence="8 9">
    <name type="scientific">Weissella confusa</name>
    <name type="common">Lactobacillus confusus</name>
    <dbReference type="NCBI Taxonomy" id="1583"/>
    <lineage>
        <taxon>Bacteria</taxon>
        <taxon>Bacillati</taxon>
        <taxon>Bacillota</taxon>
        <taxon>Bacilli</taxon>
        <taxon>Lactobacillales</taxon>
        <taxon>Lactobacillaceae</taxon>
        <taxon>Weissella</taxon>
    </lineage>
</organism>
<dbReference type="AlphaFoldDB" id="A0A923SSV7"/>
<dbReference type="SUPFAM" id="SSF103473">
    <property type="entry name" value="MFS general substrate transporter"/>
    <property type="match status" value="5"/>
</dbReference>
<dbReference type="PANTHER" id="PTHR42718">
    <property type="entry name" value="MAJOR FACILITATOR SUPERFAMILY MULTIDRUG TRANSPORTER MFSC"/>
    <property type="match status" value="1"/>
</dbReference>
<dbReference type="GO" id="GO:0022857">
    <property type="term" value="F:transmembrane transporter activity"/>
    <property type="evidence" value="ECO:0007669"/>
    <property type="project" value="InterPro"/>
</dbReference>
<feature type="domain" description="Major facilitator superfamily (MFS) profile" evidence="7">
    <location>
        <begin position="329"/>
        <end position="398"/>
    </location>
</feature>
<keyword evidence="5 6" id="KW-0472">Membrane</keyword>
<feature type="transmembrane region" description="Helical" evidence="6">
    <location>
        <begin position="147"/>
        <end position="166"/>
    </location>
</feature>
<dbReference type="PANTHER" id="PTHR42718:SF9">
    <property type="entry name" value="MAJOR FACILITATOR SUPERFAMILY MULTIDRUG TRANSPORTER MFSC"/>
    <property type="match status" value="1"/>
</dbReference>
<feature type="transmembrane region" description="Helical" evidence="6">
    <location>
        <begin position="367"/>
        <end position="386"/>
    </location>
</feature>
<evidence type="ECO:0000256" key="4">
    <source>
        <dbReference type="ARBA" id="ARBA00022989"/>
    </source>
</evidence>
<evidence type="ECO:0000256" key="3">
    <source>
        <dbReference type="ARBA" id="ARBA00022692"/>
    </source>
</evidence>
<dbReference type="GO" id="GO:0005886">
    <property type="term" value="C:plasma membrane"/>
    <property type="evidence" value="ECO:0007669"/>
    <property type="project" value="UniProtKB-SubCell"/>
</dbReference>
<feature type="transmembrane region" description="Helical" evidence="6">
    <location>
        <begin position="325"/>
        <end position="347"/>
    </location>
</feature>
<gene>
    <name evidence="8" type="ORF">H7R52_05225</name>
</gene>
<sequence length="398" mass="42910">MFTWFFVDGESPMLLIGLLLAGSGFGMAFFQSPNNALIMSNAPQDKLGVAGSLNALSRNLGMITGTVTNFFINVLMPFYLENLRGLSTGTSGMYMLLWPVAMLVFSALSGTLADKMDREYVTLFGLTVLAIVVLFLGLNVAQVQGFLAAWPLALIVIAIILFVLFIRHELHAEKPLLDLTIFSSKLFTISLITAFLVLLGSILGPALGGLLLQHLSWSYIFWINVPIGIIAIVAGAFLLPKSSKKGVTSQIDWFGAVSLFLFVARIGTIVFTLGSVLAGIDLGLPFLLFARFVQAVGASMTMSNSFGITTTLAPQNLRGRAMSFIAAWVSTAVGLFTFMSTLDASIVNIALPVMSKEMNIPMNQATWTVSIYLIVISGLLALFGNLGDQLGKIKIFNH</sequence>
<dbReference type="Pfam" id="PF07690">
    <property type="entry name" value="MFS_1"/>
    <property type="match status" value="1"/>
</dbReference>
<protein>
    <submittedName>
        <fullName evidence="8">MFS transporter</fullName>
    </submittedName>
</protein>
<evidence type="ECO:0000256" key="1">
    <source>
        <dbReference type="ARBA" id="ARBA00004651"/>
    </source>
</evidence>
<feature type="transmembrane region" description="Helical" evidence="6">
    <location>
        <begin position="219"/>
        <end position="239"/>
    </location>
</feature>
<dbReference type="InterPro" id="IPR036259">
    <property type="entry name" value="MFS_trans_sf"/>
</dbReference>
<feature type="transmembrane region" description="Helical" evidence="6">
    <location>
        <begin position="12"/>
        <end position="30"/>
    </location>
</feature>
<feature type="transmembrane region" description="Helical" evidence="6">
    <location>
        <begin position="292"/>
        <end position="313"/>
    </location>
</feature>
<evidence type="ECO:0000256" key="6">
    <source>
        <dbReference type="SAM" id="Phobius"/>
    </source>
</evidence>
<evidence type="ECO:0000313" key="9">
    <source>
        <dbReference type="Proteomes" id="UP000650485"/>
    </source>
</evidence>
<proteinExistence type="predicted"/>
<feature type="transmembrane region" description="Helical" evidence="6">
    <location>
        <begin position="92"/>
        <end position="113"/>
    </location>
</feature>
<dbReference type="InterPro" id="IPR020846">
    <property type="entry name" value="MFS_dom"/>
</dbReference>
<evidence type="ECO:0000259" key="7">
    <source>
        <dbReference type="PROSITE" id="PS50850"/>
    </source>
</evidence>
<evidence type="ECO:0000256" key="5">
    <source>
        <dbReference type="ARBA" id="ARBA00023136"/>
    </source>
</evidence>
<dbReference type="PROSITE" id="PS50850">
    <property type="entry name" value="MFS"/>
    <property type="match status" value="2"/>
</dbReference>
<keyword evidence="2" id="KW-0813">Transport</keyword>